<dbReference type="InterPro" id="IPR017853">
    <property type="entry name" value="GH"/>
</dbReference>
<evidence type="ECO:0000256" key="6">
    <source>
        <dbReference type="ARBA" id="ARBA00022801"/>
    </source>
</evidence>
<evidence type="ECO:0000256" key="12">
    <source>
        <dbReference type="SAM" id="SignalP"/>
    </source>
</evidence>
<keyword evidence="5" id="KW-0964">Secreted</keyword>
<dbReference type="SUPFAM" id="SSF51445">
    <property type="entry name" value="(Trans)glycosidases"/>
    <property type="match status" value="1"/>
</dbReference>
<dbReference type="Gene3D" id="3.20.20.80">
    <property type="entry name" value="Glycosidases"/>
    <property type="match status" value="1"/>
</dbReference>
<dbReference type="InterPro" id="IPR029070">
    <property type="entry name" value="Chitinase_insertion_sf"/>
</dbReference>
<dbReference type="EC" id="3.2.1.14" evidence="4"/>
<comment type="similarity">
    <text evidence="3">Belongs to the glycosyl hydrolase 18 family. Chitinase class V subfamily.</text>
</comment>
<dbReference type="InterPro" id="IPR001223">
    <property type="entry name" value="Glyco_hydro18_cat"/>
</dbReference>
<evidence type="ECO:0000256" key="1">
    <source>
        <dbReference type="ARBA" id="ARBA00000822"/>
    </source>
</evidence>
<evidence type="ECO:0000313" key="15">
    <source>
        <dbReference type="Proteomes" id="UP000756132"/>
    </source>
</evidence>
<keyword evidence="9 11" id="KW-0326">Glycosidase</keyword>
<dbReference type="Pfam" id="PF00704">
    <property type="entry name" value="Glyco_hydro_18"/>
    <property type="match status" value="1"/>
</dbReference>
<dbReference type="PANTHER" id="PTHR11177">
    <property type="entry name" value="CHITINASE"/>
    <property type="match status" value="1"/>
</dbReference>
<dbReference type="SUPFAM" id="SSF54556">
    <property type="entry name" value="Chitinase insertion domain"/>
    <property type="match status" value="1"/>
</dbReference>
<reference evidence="14" key="2">
    <citation type="journal article" date="2022" name="Microb. Genom.">
        <title>A chromosome-scale genome assembly of the tomato pathogen Cladosporium fulvum reveals a compartmentalized genome architecture and the presence of a dispensable chromosome.</title>
        <authorList>
            <person name="Zaccaron A.Z."/>
            <person name="Chen L.H."/>
            <person name="Samaras A."/>
            <person name="Stergiopoulos I."/>
        </authorList>
    </citation>
    <scope>NUCLEOTIDE SEQUENCE</scope>
    <source>
        <strain evidence="14">Race5_Kim</strain>
    </source>
</reference>
<dbReference type="PROSITE" id="PS01095">
    <property type="entry name" value="GH18_1"/>
    <property type="match status" value="1"/>
</dbReference>
<dbReference type="PROSITE" id="PS51910">
    <property type="entry name" value="GH18_2"/>
    <property type="match status" value="1"/>
</dbReference>
<dbReference type="Gene3D" id="3.10.50.10">
    <property type="match status" value="1"/>
</dbReference>
<evidence type="ECO:0000256" key="7">
    <source>
        <dbReference type="ARBA" id="ARBA00023024"/>
    </source>
</evidence>
<gene>
    <name evidence="14" type="ORF">CLAFUR5_13014</name>
</gene>
<keyword evidence="15" id="KW-1185">Reference proteome</keyword>
<dbReference type="FunFam" id="3.20.20.80:FF:000075">
    <property type="entry name" value="Sporulation-specific chitinase"/>
    <property type="match status" value="1"/>
</dbReference>
<evidence type="ECO:0000256" key="3">
    <source>
        <dbReference type="ARBA" id="ARBA00008682"/>
    </source>
</evidence>
<protein>
    <recommendedName>
        <fullName evidence="4">chitinase</fullName>
        <ecNumber evidence="4">3.2.1.14</ecNumber>
    </recommendedName>
</protein>
<evidence type="ECO:0000256" key="4">
    <source>
        <dbReference type="ARBA" id="ARBA00012729"/>
    </source>
</evidence>
<dbReference type="GO" id="GO:0008061">
    <property type="term" value="F:chitin binding"/>
    <property type="evidence" value="ECO:0007669"/>
    <property type="project" value="InterPro"/>
</dbReference>
<evidence type="ECO:0000256" key="8">
    <source>
        <dbReference type="ARBA" id="ARBA00023277"/>
    </source>
</evidence>
<keyword evidence="8" id="KW-0119">Carbohydrate metabolism</keyword>
<keyword evidence="7" id="KW-0146">Chitin degradation</keyword>
<keyword evidence="12" id="KW-0732">Signal</keyword>
<dbReference type="SMART" id="SM00636">
    <property type="entry name" value="Glyco_18"/>
    <property type="match status" value="1"/>
</dbReference>
<evidence type="ECO:0000259" key="13">
    <source>
        <dbReference type="PROSITE" id="PS51910"/>
    </source>
</evidence>
<evidence type="ECO:0000256" key="9">
    <source>
        <dbReference type="ARBA" id="ARBA00023295"/>
    </source>
</evidence>
<dbReference type="AlphaFoldDB" id="A0A9Q8PJC6"/>
<dbReference type="GO" id="GO:0006032">
    <property type="term" value="P:chitin catabolic process"/>
    <property type="evidence" value="ECO:0007669"/>
    <property type="project" value="UniProtKB-KW"/>
</dbReference>
<accession>A0A9Q8PJC6</accession>
<evidence type="ECO:0000256" key="11">
    <source>
        <dbReference type="RuleBase" id="RU000489"/>
    </source>
</evidence>
<proteinExistence type="inferred from homology"/>
<keyword evidence="10" id="KW-0624">Polysaccharide degradation</keyword>
<dbReference type="InterPro" id="IPR050314">
    <property type="entry name" value="Glycosyl_Hydrlase_18"/>
</dbReference>
<keyword evidence="6 11" id="KW-0378">Hydrolase</keyword>
<sequence>MMYKPLLSVLLFLSAFGAASQPRHAHLHNKVGARSLELARDGGKAVHQGFKTVGYYVNWAIYGRNWPPANIQATDLTHLLYAFAGINNKTGAIYLADEFADIQKAYPGDDTNATGTNMYGNLKQIYNLKKTHRNMKTILSIGGWNIRTYFAPALADATGRATFAKTSVRMLADLGFDGLDIDWEYPNSTKEAADLVDTCRLFREELDAYSLNATGGQYHFLLTLAVPAGPDHFKFFDVPGLAPYVDFINLMGYDFQGSFSNYSGHNANMYKSQTNPRSTDFDAQTAIDYYINSGWPREKFNLGMPLYGRSFANTSGPGTNFTAATDGSWENGAWDYKVLPLNGSLVSPVYHDDKIVASWCYNNATRYMVSYDDPAIAKTKAQYINAHKLGGAMWWETSGDRPLNDSRSLIRTVKEEFDQCGGLEQCENWLQFPQSKYENLRAGML</sequence>
<dbReference type="GeneID" id="71992892"/>
<evidence type="ECO:0000256" key="2">
    <source>
        <dbReference type="ARBA" id="ARBA00004613"/>
    </source>
</evidence>
<feature type="domain" description="GH18" evidence="13">
    <location>
        <begin position="50"/>
        <end position="420"/>
    </location>
</feature>
<dbReference type="EMBL" id="CP090173">
    <property type="protein sequence ID" value="UJO23565.1"/>
    <property type="molecule type" value="Genomic_DNA"/>
</dbReference>
<evidence type="ECO:0000256" key="5">
    <source>
        <dbReference type="ARBA" id="ARBA00022525"/>
    </source>
</evidence>
<organism evidence="14 15">
    <name type="scientific">Passalora fulva</name>
    <name type="common">Tomato leaf mold</name>
    <name type="synonym">Cladosporium fulvum</name>
    <dbReference type="NCBI Taxonomy" id="5499"/>
    <lineage>
        <taxon>Eukaryota</taxon>
        <taxon>Fungi</taxon>
        <taxon>Dikarya</taxon>
        <taxon>Ascomycota</taxon>
        <taxon>Pezizomycotina</taxon>
        <taxon>Dothideomycetes</taxon>
        <taxon>Dothideomycetidae</taxon>
        <taxon>Mycosphaerellales</taxon>
        <taxon>Mycosphaerellaceae</taxon>
        <taxon>Fulvia</taxon>
    </lineage>
</organism>
<dbReference type="GO" id="GO:0005576">
    <property type="term" value="C:extracellular region"/>
    <property type="evidence" value="ECO:0007669"/>
    <property type="project" value="UniProtKB-SubCell"/>
</dbReference>
<dbReference type="PANTHER" id="PTHR11177:SF317">
    <property type="entry name" value="CHITINASE 12-RELATED"/>
    <property type="match status" value="1"/>
</dbReference>
<evidence type="ECO:0000313" key="14">
    <source>
        <dbReference type="EMBL" id="UJO23565.1"/>
    </source>
</evidence>
<dbReference type="Proteomes" id="UP000756132">
    <property type="component" value="Chromosome 11"/>
</dbReference>
<dbReference type="GO" id="GO:0000272">
    <property type="term" value="P:polysaccharide catabolic process"/>
    <property type="evidence" value="ECO:0007669"/>
    <property type="project" value="UniProtKB-KW"/>
</dbReference>
<dbReference type="OrthoDB" id="76388at2759"/>
<comment type="catalytic activity">
    <reaction evidence="1">
        <text>Random endo-hydrolysis of N-acetyl-beta-D-glucosaminide (1-&gt;4)-beta-linkages in chitin and chitodextrins.</text>
        <dbReference type="EC" id="3.2.1.14"/>
    </reaction>
</comment>
<dbReference type="GO" id="GO:0008843">
    <property type="term" value="F:endochitinase activity"/>
    <property type="evidence" value="ECO:0007669"/>
    <property type="project" value="UniProtKB-EC"/>
</dbReference>
<dbReference type="RefSeq" id="XP_047767931.1">
    <property type="nucleotide sequence ID" value="XM_047912162.1"/>
</dbReference>
<evidence type="ECO:0000256" key="10">
    <source>
        <dbReference type="ARBA" id="ARBA00023326"/>
    </source>
</evidence>
<feature type="chain" id="PRO_5040138656" description="chitinase" evidence="12">
    <location>
        <begin position="21"/>
        <end position="445"/>
    </location>
</feature>
<comment type="subcellular location">
    <subcellularLocation>
        <location evidence="2">Secreted</location>
    </subcellularLocation>
</comment>
<dbReference type="CDD" id="cd06548">
    <property type="entry name" value="GH18_chitinase"/>
    <property type="match status" value="1"/>
</dbReference>
<name>A0A9Q8PJC6_PASFU</name>
<reference evidence="14" key="1">
    <citation type="submission" date="2021-12" db="EMBL/GenBank/DDBJ databases">
        <authorList>
            <person name="Zaccaron A."/>
            <person name="Stergiopoulos I."/>
        </authorList>
    </citation>
    <scope>NUCLEOTIDE SEQUENCE</scope>
    <source>
        <strain evidence="14">Race5_Kim</strain>
    </source>
</reference>
<dbReference type="InterPro" id="IPR001579">
    <property type="entry name" value="Glyco_hydro_18_chit_AS"/>
</dbReference>
<dbReference type="InterPro" id="IPR011583">
    <property type="entry name" value="Chitinase_II/V-like_cat"/>
</dbReference>
<feature type="signal peptide" evidence="12">
    <location>
        <begin position="1"/>
        <end position="20"/>
    </location>
</feature>
<dbReference type="KEGG" id="ffu:CLAFUR5_13014"/>